<evidence type="ECO:0000256" key="1">
    <source>
        <dbReference type="SAM" id="MobiDB-lite"/>
    </source>
</evidence>
<feature type="compositionally biased region" description="Low complexity" evidence="1">
    <location>
        <begin position="33"/>
        <end position="42"/>
    </location>
</feature>
<reference evidence="2" key="2">
    <citation type="submission" date="2015-03" db="EMBL/GenBank/DDBJ databases">
        <authorList>
            <person name="Chow C.-E.T."/>
            <person name="Winget D.M."/>
            <person name="White R.A.III."/>
            <person name="Hallam S.J."/>
            <person name="Suttle C.A."/>
        </authorList>
    </citation>
    <scope>NUCLEOTIDE SEQUENCE</scope>
    <source>
        <strain evidence="2">Anoxic3_4</strain>
    </source>
</reference>
<name>A0A0F7L2S4_9VIRU</name>
<proteinExistence type="predicted"/>
<accession>A0A0F7L2S4</accession>
<organism evidence="2">
    <name type="scientific">uncultured marine virus</name>
    <dbReference type="NCBI Taxonomy" id="186617"/>
    <lineage>
        <taxon>Viruses</taxon>
        <taxon>environmental samples</taxon>
    </lineage>
</organism>
<protein>
    <submittedName>
        <fullName evidence="2">Uncharacterized protein</fullName>
    </submittedName>
</protein>
<sequence>MFRRTTPIVSKNQQKRPQKSCVPNQDHRPESSPPTTTVSSTPRQNTPTSSS</sequence>
<reference evidence="2" key="1">
    <citation type="journal article" date="2015" name="Front. Microbiol.">
        <title>Combining genomic sequencing methods to explore viral diversity and reveal potential virus-host interactions.</title>
        <authorList>
            <person name="Chow C.E."/>
            <person name="Winget D.M."/>
            <person name="White R.A.III."/>
            <person name="Hallam S.J."/>
            <person name="Suttle C.A."/>
        </authorList>
    </citation>
    <scope>NUCLEOTIDE SEQUENCE</scope>
    <source>
        <strain evidence="2">Anoxic3_4</strain>
    </source>
</reference>
<evidence type="ECO:0000313" key="2">
    <source>
        <dbReference type="EMBL" id="AKH46170.1"/>
    </source>
</evidence>
<dbReference type="EMBL" id="KR029579">
    <property type="protein sequence ID" value="AKH46170.1"/>
    <property type="molecule type" value="Genomic_DNA"/>
</dbReference>
<feature type="region of interest" description="Disordered" evidence="1">
    <location>
        <begin position="1"/>
        <end position="51"/>
    </location>
</feature>